<evidence type="ECO:0000256" key="4">
    <source>
        <dbReference type="ARBA" id="ARBA00022670"/>
    </source>
</evidence>
<evidence type="ECO:0000259" key="11">
    <source>
        <dbReference type="PROSITE" id="PS52035"/>
    </source>
</evidence>
<name>A0A815KH05_9BILA</name>
<protein>
    <recommendedName>
        <fullName evidence="11">Peptidase M14 domain-containing protein</fullName>
    </recommendedName>
</protein>
<evidence type="ECO:0000256" key="5">
    <source>
        <dbReference type="ARBA" id="ARBA00022723"/>
    </source>
</evidence>
<dbReference type="CDD" id="cd03858">
    <property type="entry name" value="M14_CP_N-E_like"/>
    <property type="match status" value="1"/>
</dbReference>
<dbReference type="Proteomes" id="UP000663860">
    <property type="component" value="Unassembled WGS sequence"/>
</dbReference>
<dbReference type="InterPro" id="IPR000834">
    <property type="entry name" value="Peptidase_M14"/>
</dbReference>
<feature type="chain" id="PRO_5035605736" description="Peptidase M14 domain-containing protein" evidence="10">
    <location>
        <begin position="21"/>
        <end position="476"/>
    </location>
</feature>
<dbReference type="Pfam" id="PF13620">
    <property type="entry name" value="CarboxypepD_reg"/>
    <property type="match status" value="1"/>
</dbReference>
<feature type="active site" description="Proton donor/acceptor" evidence="9">
    <location>
        <position position="335"/>
    </location>
</feature>
<comment type="caution">
    <text evidence="12">The sequence shown here is derived from an EMBL/GenBank/DDBJ whole genome shotgun (WGS) entry which is preliminary data.</text>
</comment>
<dbReference type="GO" id="GO:0004181">
    <property type="term" value="F:metallocarboxypeptidase activity"/>
    <property type="evidence" value="ECO:0007669"/>
    <property type="project" value="InterPro"/>
</dbReference>
<dbReference type="InterPro" id="IPR008969">
    <property type="entry name" value="CarboxyPept-like_regulatory"/>
</dbReference>
<evidence type="ECO:0000256" key="1">
    <source>
        <dbReference type="ARBA" id="ARBA00001947"/>
    </source>
</evidence>
<keyword evidence="4" id="KW-0645">Protease</keyword>
<dbReference type="SUPFAM" id="SSF49464">
    <property type="entry name" value="Carboxypeptidase regulatory domain-like"/>
    <property type="match status" value="1"/>
</dbReference>
<dbReference type="GO" id="GO:0016485">
    <property type="term" value="P:protein processing"/>
    <property type="evidence" value="ECO:0007669"/>
    <property type="project" value="TreeGrafter"/>
</dbReference>
<dbReference type="EMBL" id="CAJNOE010001146">
    <property type="protein sequence ID" value="CAF1393182.1"/>
    <property type="molecule type" value="Genomic_DNA"/>
</dbReference>
<dbReference type="PROSITE" id="PS52035">
    <property type="entry name" value="PEPTIDASE_M14"/>
    <property type="match status" value="1"/>
</dbReference>
<organism evidence="12 14">
    <name type="scientific">Adineta steineri</name>
    <dbReference type="NCBI Taxonomy" id="433720"/>
    <lineage>
        <taxon>Eukaryota</taxon>
        <taxon>Metazoa</taxon>
        <taxon>Spiralia</taxon>
        <taxon>Gnathifera</taxon>
        <taxon>Rotifera</taxon>
        <taxon>Eurotatoria</taxon>
        <taxon>Bdelloidea</taxon>
        <taxon>Adinetida</taxon>
        <taxon>Adinetidae</taxon>
        <taxon>Adineta</taxon>
    </lineage>
</organism>
<evidence type="ECO:0000313" key="13">
    <source>
        <dbReference type="EMBL" id="CAF3672611.1"/>
    </source>
</evidence>
<dbReference type="FunFam" id="3.40.630.10:FF:000020">
    <property type="entry name" value="Carboxypeptidase D"/>
    <property type="match status" value="1"/>
</dbReference>
<dbReference type="PANTHER" id="PTHR11532">
    <property type="entry name" value="PROTEASE M14 CARBOXYPEPTIDASE"/>
    <property type="match status" value="1"/>
</dbReference>
<dbReference type="Proteomes" id="UP000663868">
    <property type="component" value="Unassembled WGS sequence"/>
</dbReference>
<dbReference type="SMART" id="SM00631">
    <property type="entry name" value="Zn_pept"/>
    <property type="match status" value="1"/>
</dbReference>
<reference evidence="12" key="1">
    <citation type="submission" date="2021-02" db="EMBL/GenBank/DDBJ databases">
        <authorList>
            <person name="Nowell W R."/>
        </authorList>
    </citation>
    <scope>NUCLEOTIDE SEQUENCE</scope>
</reference>
<dbReference type="InterPro" id="IPR057246">
    <property type="entry name" value="CARBOXYPEPT_ZN_1"/>
</dbReference>
<dbReference type="Pfam" id="PF00246">
    <property type="entry name" value="Peptidase_M14"/>
    <property type="match status" value="1"/>
</dbReference>
<keyword evidence="3" id="KW-0121">Carboxypeptidase</keyword>
<keyword evidence="8" id="KW-0325">Glycoprotein</keyword>
<keyword evidence="7" id="KW-0862">Zinc</keyword>
<feature type="domain" description="Peptidase M14" evidence="11">
    <location>
        <begin position="26"/>
        <end position="365"/>
    </location>
</feature>
<keyword evidence="10" id="KW-0732">Signal</keyword>
<dbReference type="GO" id="GO:0005615">
    <property type="term" value="C:extracellular space"/>
    <property type="evidence" value="ECO:0007669"/>
    <property type="project" value="TreeGrafter"/>
</dbReference>
<evidence type="ECO:0000256" key="9">
    <source>
        <dbReference type="PROSITE-ProRule" id="PRU01379"/>
    </source>
</evidence>
<dbReference type="Gene3D" id="3.40.630.10">
    <property type="entry name" value="Zn peptidases"/>
    <property type="match status" value="1"/>
</dbReference>
<dbReference type="GO" id="GO:0008270">
    <property type="term" value="F:zinc ion binding"/>
    <property type="evidence" value="ECO:0007669"/>
    <property type="project" value="InterPro"/>
</dbReference>
<dbReference type="PANTHER" id="PTHR11532:SF93">
    <property type="entry name" value="CARBOXYPEPTIDASE E"/>
    <property type="match status" value="1"/>
</dbReference>
<evidence type="ECO:0000256" key="7">
    <source>
        <dbReference type="ARBA" id="ARBA00022833"/>
    </source>
</evidence>
<accession>A0A815KH05</accession>
<comment type="cofactor">
    <cofactor evidence="1">
        <name>Zn(2+)</name>
        <dbReference type="ChEBI" id="CHEBI:29105"/>
    </cofactor>
</comment>
<evidence type="ECO:0000256" key="6">
    <source>
        <dbReference type="ARBA" id="ARBA00022801"/>
    </source>
</evidence>
<dbReference type="InterPro" id="IPR050753">
    <property type="entry name" value="Peptidase_M14_domain"/>
</dbReference>
<keyword evidence="5" id="KW-0479">Metal-binding</keyword>
<evidence type="ECO:0000256" key="10">
    <source>
        <dbReference type="SAM" id="SignalP"/>
    </source>
</evidence>
<dbReference type="EMBL" id="CAJOBB010000406">
    <property type="protein sequence ID" value="CAF3672611.1"/>
    <property type="molecule type" value="Genomic_DNA"/>
</dbReference>
<evidence type="ECO:0000256" key="3">
    <source>
        <dbReference type="ARBA" id="ARBA00022645"/>
    </source>
</evidence>
<evidence type="ECO:0000313" key="12">
    <source>
        <dbReference type="EMBL" id="CAF1393182.1"/>
    </source>
</evidence>
<dbReference type="CDD" id="cd11308">
    <property type="entry name" value="Peptidase_M14NE-CP-C_like"/>
    <property type="match status" value="1"/>
</dbReference>
<evidence type="ECO:0000256" key="8">
    <source>
        <dbReference type="ARBA" id="ARBA00023180"/>
    </source>
</evidence>
<dbReference type="PRINTS" id="PR00765">
    <property type="entry name" value="CRBOXYPTASEA"/>
</dbReference>
<dbReference type="GO" id="GO:0006518">
    <property type="term" value="P:peptide metabolic process"/>
    <property type="evidence" value="ECO:0007669"/>
    <property type="project" value="TreeGrafter"/>
</dbReference>
<feature type="signal peptide" evidence="10">
    <location>
        <begin position="1"/>
        <end position="20"/>
    </location>
</feature>
<proteinExistence type="inferred from homology"/>
<gene>
    <name evidence="12" type="ORF">IZO911_LOCUS39072</name>
    <name evidence="13" type="ORF">KXQ929_LOCUS9096</name>
</gene>
<dbReference type="AlphaFoldDB" id="A0A815KH05"/>
<dbReference type="SUPFAM" id="SSF53187">
    <property type="entry name" value="Zn-dependent exopeptidases"/>
    <property type="match status" value="1"/>
</dbReference>
<evidence type="ECO:0000256" key="2">
    <source>
        <dbReference type="ARBA" id="ARBA00005988"/>
    </source>
</evidence>
<dbReference type="Gene3D" id="2.60.40.1120">
    <property type="entry name" value="Carboxypeptidase-like, regulatory domain"/>
    <property type="match status" value="1"/>
</dbReference>
<sequence length="476" mass="54889">MVSISLYVILLSSLIVLSTGQEKNGKHHNTEQVFDILDRIHDKCPDITHIYDLPLKSIEKRPLRVIIFSDNPKHHEELEPEFKYVGNMHGNEVVGRELLLNLAEYLCDEYKNGNEQIQKLVDNTRIHLMPAMNPDGWEIAVKNAWNSTKPNQFKDIETMLYEQGALDWQVGRPNANGVDLNRNFPNLDEFIYAYNHQANHRNNHLDLETFVSLTTGTDCHDQAYQPETVTVAFWIMQNPFVLSANLHNGDLVANYPYDDSANHLQMYSPSPDDSLFQQLAESYSHTHLKMQSPKKPCSTDVFPEGITNGAAWYPVCGGMQDFNYLASNCFELTLELGCQKFPPGKNLPSLWDDNKDALLNFMWQTHVGIKGYVLDEDDQPIHNASIKVYQLVNDNWKYIDHDITSNPKGDYYRLLTDGSYAIQVKKPGYESQTKYIKVHNKEHQTNAQKVDFTLELLSAERQDLQRMLKHYMNDKY</sequence>
<evidence type="ECO:0000313" key="14">
    <source>
        <dbReference type="Proteomes" id="UP000663860"/>
    </source>
</evidence>
<comment type="similarity">
    <text evidence="2 9">Belongs to the peptidase M14 family.</text>
</comment>
<dbReference type="PROSITE" id="PS00132">
    <property type="entry name" value="CARBOXYPEPT_ZN_1"/>
    <property type="match status" value="1"/>
</dbReference>
<keyword evidence="6" id="KW-0378">Hydrolase</keyword>